<dbReference type="SMART" id="SM00228">
    <property type="entry name" value="PDZ"/>
    <property type="match status" value="1"/>
</dbReference>
<evidence type="ECO:0000256" key="3">
    <source>
        <dbReference type="SAM" id="MobiDB-lite"/>
    </source>
</evidence>
<evidence type="ECO:0000259" key="4">
    <source>
        <dbReference type="PROSITE" id="PS50106"/>
    </source>
</evidence>
<evidence type="ECO:0000313" key="5">
    <source>
        <dbReference type="EMBL" id="GCC22725.1"/>
    </source>
</evidence>
<dbReference type="InterPro" id="IPR001478">
    <property type="entry name" value="PDZ"/>
</dbReference>
<feature type="region of interest" description="Disordered" evidence="3">
    <location>
        <begin position="1164"/>
        <end position="1187"/>
    </location>
</feature>
<dbReference type="PROSITE" id="PS50106">
    <property type="entry name" value="PDZ"/>
    <property type="match status" value="1"/>
</dbReference>
<reference evidence="5 6" key="1">
    <citation type="journal article" date="2018" name="Nat. Ecol. Evol.">
        <title>Shark genomes provide insights into elasmobranch evolution and the origin of vertebrates.</title>
        <authorList>
            <person name="Hara Y"/>
            <person name="Yamaguchi K"/>
            <person name="Onimaru K"/>
            <person name="Kadota M"/>
            <person name="Koyanagi M"/>
            <person name="Keeley SD"/>
            <person name="Tatsumi K"/>
            <person name="Tanaka K"/>
            <person name="Motone F"/>
            <person name="Kageyama Y"/>
            <person name="Nozu R"/>
            <person name="Adachi N"/>
            <person name="Nishimura O"/>
            <person name="Nakagawa R"/>
            <person name="Tanegashima C"/>
            <person name="Kiyatake I"/>
            <person name="Matsumoto R"/>
            <person name="Murakumo K"/>
            <person name="Nishida K"/>
            <person name="Terakita A"/>
            <person name="Kuratani S"/>
            <person name="Sato K"/>
            <person name="Hyodo S Kuraku.S."/>
        </authorList>
    </citation>
    <scope>NUCLEOTIDE SEQUENCE [LARGE SCALE GENOMIC DNA]</scope>
</reference>
<dbReference type="OrthoDB" id="447516at2759"/>
<evidence type="ECO:0000256" key="2">
    <source>
        <dbReference type="ARBA" id="ARBA00023242"/>
    </source>
</evidence>
<name>A0A401RX61_CHIPU</name>
<evidence type="ECO:0000313" key="6">
    <source>
        <dbReference type="Proteomes" id="UP000287033"/>
    </source>
</evidence>
<gene>
    <name evidence="5" type="ORF">chiPu_0001113</name>
</gene>
<dbReference type="STRING" id="137246.A0A401RX61"/>
<feature type="domain" description="PDZ" evidence="4">
    <location>
        <begin position="1"/>
        <end position="77"/>
    </location>
</feature>
<dbReference type="Proteomes" id="UP000287033">
    <property type="component" value="Unassembled WGS sequence"/>
</dbReference>
<dbReference type="InterPro" id="IPR052082">
    <property type="entry name" value="Myelin_sheath_structural"/>
</dbReference>
<keyword evidence="2" id="KW-0539">Nucleus</keyword>
<dbReference type="GO" id="GO:0005634">
    <property type="term" value="C:nucleus"/>
    <property type="evidence" value="ECO:0007669"/>
    <property type="project" value="UniProtKB-SubCell"/>
</dbReference>
<dbReference type="EMBL" id="BEZZ01000016">
    <property type="protein sequence ID" value="GCC22725.1"/>
    <property type="molecule type" value="Genomic_DNA"/>
</dbReference>
<accession>A0A401RX61</accession>
<dbReference type="InterPro" id="IPR036034">
    <property type="entry name" value="PDZ_sf"/>
</dbReference>
<dbReference type="GO" id="GO:0043034">
    <property type="term" value="C:costamere"/>
    <property type="evidence" value="ECO:0007669"/>
    <property type="project" value="TreeGrafter"/>
</dbReference>
<dbReference type="PANTHER" id="PTHR23348">
    <property type="entry name" value="PERIAXIN/AHNAK"/>
    <property type="match status" value="1"/>
</dbReference>
<dbReference type="OMA" id="DGKFKFP"/>
<dbReference type="PANTHER" id="PTHR23348:SF41">
    <property type="entry name" value="NEUROBLAST DIFFERENTIATION-ASSOCIATED PROTEIN AHNAK"/>
    <property type="match status" value="1"/>
</dbReference>
<protein>
    <recommendedName>
        <fullName evidence="4">PDZ domain-containing protein</fullName>
    </recommendedName>
</protein>
<comment type="subcellular location">
    <subcellularLocation>
        <location evidence="1">Nucleus</location>
    </subcellularLocation>
</comment>
<dbReference type="GO" id="GO:0043484">
    <property type="term" value="P:regulation of RNA splicing"/>
    <property type="evidence" value="ECO:0007669"/>
    <property type="project" value="TreeGrafter"/>
</dbReference>
<evidence type="ECO:0000256" key="1">
    <source>
        <dbReference type="ARBA" id="ARBA00004123"/>
    </source>
</evidence>
<organism evidence="5 6">
    <name type="scientific">Chiloscyllium punctatum</name>
    <name type="common">Brownbanded bambooshark</name>
    <name type="synonym">Hemiscyllium punctatum</name>
    <dbReference type="NCBI Taxonomy" id="137246"/>
    <lineage>
        <taxon>Eukaryota</taxon>
        <taxon>Metazoa</taxon>
        <taxon>Chordata</taxon>
        <taxon>Craniata</taxon>
        <taxon>Vertebrata</taxon>
        <taxon>Chondrichthyes</taxon>
        <taxon>Elasmobranchii</taxon>
        <taxon>Galeomorphii</taxon>
        <taxon>Galeoidea</taxon>
        <taxon>Orectolobiformes</taxon>
        <taxon>Hemiscylliidae</taxon>
        <taxon>Chiloscyllium</taxon>
    </lineage>
</organism>
<comment type="caution">
    <text evidence="5">The sequence shown here is derived from an EMBL/GenBank/DDBJ whole genome shotgun (WGS) entry which is preliminary data.</text>
</comment>
<dbReference type="SUPFAM" id="SSF50156">
    <property type="entry name" value="PDZ domain-like"/>
    <property type="match status" value="1"/>
</dbReference>
<sequence>MNFSFNKTMGVTLPGNIGALSEELTLTDTNDGNVIIEDIQQDSPVARAGTLKKGDQLNAVTIHFDNLTSEEVSKILKYSEQYKTSLKLNAKEELRSPDFRLSSPDMGSGDQAYLKLYNSKIKPHLKLAKPNLSVGSLNVNVKNKTSFGIKEPKIYSPDIDMKLKATEDNGLKLPTSNINLEAPNIQAKVKSPTLDIGSGRLKSTKLEGKIKSSGYQTPSFSISRNKSKMPEMDVSGPDINTSNIDIGGVNIPETNLKMPKVQMSSFDLSGPKIPDVDVDGSVKGLGFDVSVPNVKGNFAAPNVDVNFPKGDINIPDTDLNKQKFTMPKFNMASANLSAPDVKVNMKTPTVTSELDSKLEVPNIKKPSVDISGLEGPNVNLDGKVKLPKADIQNPGIKGGIGSGHLDFKTPRISGDYDMPDMNLEVPDIKLKNPGLKTPSLNLSGKNISTSDVHVPKFKKPNVDISGPGVNLDGKVKLPKANITTPEIKGGIGSAGLNFKTPSISGDYDMPDMDLEVPDIKLKGPGIKKPSLNMSAGNISIPNMDVSLPTGNIDVASPKIQADAKTPHLDINAPNVGDINAEGKFKLPKFKWPTFSFSGNKPKMPELDAPDLKTGFKGPEVDVGGLKGNADVPDAKWKMPTLKVSSFGVSGPKGSDVDVDGLIKAPRVDVAVPNIKGNIEGPDVDINYPKGDIDANISDAKLRGGIFKLPGFNTPSGKLSLSGTNTGLKMPKGQVDLSAPDVQGDISGPSLDMKGPNIDINAPSVDLPEAKSKWSMPKFELPSFGLSAPKGPEIDVDGSVKAPGFDLSVPNVKGDFTAPNVDVNLPKADIDANIPAAEHKGGNFKIPKFNMPSANLSAPDLNLNMKTPTVASDLDAGFKVPKFKKPNVDISGPDVNLDGKVKLPKANITTPEIKGGIGSGGLDFKTPRIGGDYDMPDMNVSLPTGNIDVATPKLQADVKTPHLNINAPNVDDFNAELKYKLPKFKKPIFSISGNKPKMPELDATAPDLKTDFKGPVVDVGGLKGNVDVPDAKWKMPTLEVSSFGVSGAKGPDVDVDGLIKAPRVDVAVPNVKGNIAGPDVDINIPKGDIDANISDAERKGGNFKLPGFNMPSGKLSLSGSNTGLKMPKGQVDLSAPDVQGDISRPSLDMKGANIDISASSVDHPEAKSKWKMPNLETPSFNLSGPNRPDVGFDGSVKTTGLNAPILNTKGNFAAPNVDIKLPKKSADLDVKIPTIATDYDMSIPDMDIKLPKHNVRGDADMHIPSAGTQKKTWTDPNIDMKGTRFKVKSPNLPDDFREVGVDVSTPSLYGQVNAPRLNVNSNENINMQSDFSRETFKIRSSSLSDLDDAPTLPKGDSNLKARTSSTLHVNDDDSSKKSMFKFGKLFNFSHKSKGSVDFTKAKAAASSGTFKSKFSLPELELSVSKD</sequence>
<proteinExistence type="predicted"/>
<keyword evidence="6" id="KW-1185">Reference proteome</keyword>
<dbReference type="Gene3D" id="2.30.42.10">
    <property type="match status" value="1"/>
</dbReference>